<comment type="caution">
    <text evidence="5">The sequence shown here is derived from an EMBL/GenBank/DDBJ whole genome shotgun (WGS) entry which is preliminary data.</text>
</comment>
<dbReference type="SUPFAM" id="SSF46689">
    <property type="entry name" value="Homeodomain-like"/>
    <property type="match status" value="1"/>
</dbReference>
<proteinExistence type="predicted"/>
<dbReference type="OrthoDB" id="2559672at2"/>
<dbReference type="SMART" id="SM00342">
    <property type="entry name" value="HTH_ARAC"/>
    <property type="match status" value="1"/>
</dbReference>
<dbReference type="InterPro" id="IPR018062">
    <property type="entry name" value="HTH_AraC-typ_CS"/>
</dbReference>
<dbReference type="InterPro" id="IPR046532">
    <property type="entry name" value="DUF6597"/>
</dbReference>
<dbReference type="GO" id="GO:0043565">
    <property type="term" value="F:sequence-specific DNA binding"/>
    <property type="evidence" value="ECO:0007669"/>
    <property type="project" value="InterPro"/>
</dbReference>
<dbReference type="Proteomes" id="UP000295388">
    <property type="component" value="Unassembled WGS sequence"/>
</dbReference>
<reference evidence="5 6" key="1">
    <citation type="submission" date="2019-03" db="EMBL/GenBank/DDBJ databases">
        <title>Genomic Encyclopedia of Type Strains, Phase III (KMG-III): the genomes of soil and plant-associated and newly described type strains.</title>
        <authorList>
            <person name="Whitman W."/>
        </authorList>
    </citation>
    <scope>NUCLEOTIDE SEQUENCE [LARGE SCALE GENOMIC DNA]</scope>
    <source>
        <strain evidence="5 6">VKM Ac-2527</strain>
    </source>
</reference>
<evidence type="ECO:0000313" key="6">
    <source>
        <dbReference type="Proteomes" id="UP000295388"/>
    </source>
</evidence>
<sequence length="272" mass="31083">MTQPPDSEKGILHPREQARHRTLNRLAPGPAVGRFVEWYWIVEWDLQQPYVAEVLPYPSVNVTFEQPGGAFLNGVCTKKFERELIGRGRCFGVKFWAGGFGAVTGRDVAAFRDQRLPLTEVFADADRLADLVFAEESDVRRRAVIEAYLKDHLVPADPQYELVREIVTAMADDRSITRVDQLTDRYDIPIRTLQRLFRRYVGVGPKWVLRRYRLHDGAELLARGDTAELADLAVALGYFDQAHFTREFKDQIGLTPAEYAARTQAERQTALY</sequence>
<dbReference type="InterPro" id="IPR050204">
    <property type="entry name" value="AraC_XylS_family_regulators"/>
</dbReference>
<gene>
    <name evidence="5" type="ORF">EV643_101248</name>
</gene>
<evidence type="ECO:0000313" key="5">
    <source>
        <dbReference type="EMBL" id="TDO54459.1"/>
    </source>
</evidence>
<evidence type="ECO:0000256" key="2">
    <source>
        <dbReference type="ARBA" id="ARBA00023125"/>
    </source>
</evidence>
<keyword evidence="2 5" id="KW-0238">DNA-binding</keyword>
<dbReference type="RefSeq" id="WP_133798048.1">
    <property type="nucleotide sequence ID" value="NZ_SNWQ01000001.1"/>
</dbReference>
<evidence type="ECO:0000256" key="3">
    <source>
        <dbReference type="ARBA" id="ARBA00023163"/>
    </source>
</evidence>
<dbReference type="AlphaFoldDB" id="A0A4R6KQ31"/>
<dbReference type="InterPro" id="IPR018060">
    <property type="entry name" value="HTH_AraC"/>
</dbReference>
<keyword evidence="3" id="KW-0804">Transcription</keyword>
<dbReference type="PROSITE" id="PS00041">
    <property type="entry name" value="HTH_ARAC_FAMILY_1"/>
    <property type="match status" value="1"/>
</dbReference>
<feature type="domain" description="HTH araC/xylS-type" evidence="4">
    <location>
        <begin position="161"/>
        <end position="262"/>
    </location>
</feature>
<name>A0A4R6KQ31_9ACTN</name>
<dbReference type="Gene3D" id="1.10.10.60">
    <property type="entry name" value="Homeodomain-like"/>
    <property type="match status" value="1"/>
</dbReference>
<dbReference type="GO" id="GO:0003700">
    <property type="term" value="F:DNA-binding transcription factor activity"/>
    <property type="evidence" value="ECO:0007669"/>
    <property type="project" value="InterPro"/>
</dbReference>
<keyword evidence="1" id="KW-0805">Transcription regulation</keyword>
<dbReference type="PRINTS" id="PR00032">
    <property type="entry name" value="HTHARAC"/>
</dbReference>
<organism evidence="5 6">
    <name type="scientific">Kribbella caucasensis</name>
    <dbReference type="NCBI Taxonomy" id="2512215"/>
    <lineage>
        <taxon>Bacteria</taxon>
        <taxon>Bacillati</taxon>
        <taxon>Actinomycetota</taxon>
        <taxon>Actinomycetes</taxon>
        <taxon>Propionibacteriales</taxon>
        <taxon>Kribbellaceae</taxon>
        <taxon>Kribbella</taxon>
    </lineage>
</organism>
<dbReference type="PANTHER" id="PTHR46796">
    <property type="entry name" value="HTH-TYPE TRANSCRIPTIONAL ACTIVATOR RHAS-RELATED"/>
    <property type="match status" value="1"/>
</dbReference>
<accession>A0A4R6KQ31</accession>
<dbReference type="EMBL" id="SNWQ01000001">
    <property type="protein sequence ID" value="TDO54459.1"/>
    <property type="molecule type" value="Genomic_DNA"/>
</dbReference>
<evidence type="ECO:0000256" key="1">
    <source>
        <dbReference type="ARBA" id="ARBA00023015"/>
    </source>
</evidence>
<dbReference type="Pfam" id="PF12833">
    <property type="entry name" value="HTH_18"/>
    <property type="match status" value="1"/>
</dbReference>
<dbReference type="InterPro" id="IPR009057">
    <property type="entry name" value="Homeodomain-like_sf"/>
</dbReference>
<dbReference type="InterPro" id="IPR020449">
    <property type="entry name" value="Tscrpt_reg_AraC-type_HTH"/>
</dbReference>
<evidence type="ECO:0000259" key="4">
    <source>
        <dbReference type="PROSITE" id="PS01124"/>
    </source>
</evidence>
<dbReference type="Pfam" id="PF20240">
    <property type="entry name" value="DUF6597"/>
    <property type="match status" value="1"/>
</dbReference>
<keyword evidence="6" id="KW-1185">Reference proteome</keyword>
<protein>
    <submittedName>
        <fullName evidence="5">AraC-like DNA-binding protein</fullName>
    </submittedName>
</protein>
<dbReference type="PROSITE" id="PS01124">
    <property type="entry name" value="HTH_ARAC_FAMILY_2"/>
    <property type="match status" value="1"/>
</dbReference>